<dbReference type="CDD" id="cd11065">
    <property type="entry name" value="CYP64-like"/>
    <property type="match status" value="1"/>
</dbReference>
<comment type="similarity">
    <text evidence="4 14">Belongs to the cytochrome P450 family.</text>
</comment>
<comment type="subcellular location">
    <subcellularLocation>
        <location evidence="2">Membrane</location>
        <topology evidence="2">Single-pass membrane protein</topology>
    </subcellularLocation>
</comment>
<evidence type="ECO:0000256" key="5">
    <source>
        <dbReference type="ARBA" id="ARBA00022617"/>
    </source>
</evidence>
<evidence type="ECO:0000256" key="1">
    <source>
        <dbReference type="ARBA" id="ARBA00001971"/>
    </source>
</evidence>
<dbReference type="GO" id="GO:0005506">
    <property type="term" value="F:iron ion binding"/>
    <property type="evidence" value="ECO:0007669"/>
    <property type="project" value="InterPro"/>
</dbReference>
<keyword evidence="11 14" id="KW-0503">Monooxygenase</keyword>
<evidence type="ECO:0000256" key="10">
    <source>
        <dbReference type="ARBA" id="ARBA00023004"/>
    </source>
</evidence>
<evidence type="ECO:0000256" key="6">
    <source>
        <dbReference type="ARBA" id="ARBA00022692"/>
    </source>
</evidence>
<dbReference type="PANTHER" id="PTHR46300">
    <property type="entry name" value="P450, PUTATIVE (EUROFUNG)-RELATED-RELATED"/>
    <property type="match status" value="1"/>
</dbReference>
<dbReference type="PRINTS" id="PR00385">
    <property type="entry name" value="P450"/>
</dbReference>
<evidence type="ECO:0000256" key="8">
    <source>
        <dbReference type="ARBA" id="ARBA00022989"/>
    </source>
</evidence>
<keyword evidence="5 13" id="KW-0349">Heme</keyword>
<evidence type="ECO:0000256" key="7">
    <source>
        <dbReference type="ARBA" id="ARBA00022723"/>
    </source>
</evidence>
<dbReference type="GO" id="GO:0016705">
    <property type="term" value="F:oxidoreductase activity, acting on paired donors, with incorporation or reduction of molecular oxygen"/>
    <property type="evidence" value="ECO:0007669"/>
    <property type="project" value="InterPro"/>
</dbReference>
<comment type="pathway">
    <text evidence="3">Secondary metabolite biosynthesis.</text>
</comment>
<dbReference type="AlphaFoldDB" id="A0A9P3GN63"/>
<dbReference type="GO" id="GO:0016020">
    <property type="term" value="C:membrane"/>
    <property type="evidence" value="ECO:0007669"/>
    <property type="project" value="UniProtKB-SubCell"/>
</dbReference>
<dbReference type="EMBL" id="BPQB01000060">
    <property type="protein sequence ID" value="GJE96510.1"/>
    <property type="molecule type" value="Genomic_DNA"/>
</dbReference>
<keyword evidence="8" id="KW-1133">Transmembrane helix</keyword>
<dbReference type="PANTHER" id="PTHR46300:SF7">
    <property type="entry name" value="P450, PUTATIVE (EUROFUNG)-RELATED"/>
    <property type="match status" value="1"/>
</dbReference>
<evidence type="ECO:0000256" key="14">
    <source>
        <dbReference type="RuleBase" id="RU000461"/>
    </source>
</evidence>
<dbReference type="GO" id="GO:0020037">
    <property type="term" value="F:heme binding"/>
    <property type="evidence" value="ECO:0007669"/>
    <property type="project" value="InterPro"/>
</dbReference>
<organism evidence="15 16">
    <name type="scientific">Phanerochaete sordida</name>
    <dbReference type="NCBI Taxonomy" id="48140"/>
    <lineage>
        <taxon>Eukaryota</taxon>
        <taxon>Fungi</taxon>
        <taxon>Dikarya</taxon>
        <taxon>Basidiomycota</taxon>
        <taxon>Agaricomycotina</taxon>
        <taxon>Agaricomycetes</taxon>
        <taxon>Polyporales</taxon>
        <taxon>Phanerochaetaceae</taxon>
        <taxon>Phanerochaete</taxon>
    </lineage>
</organism>
<dbReference type="OrthoDB" id="2789670at2759"/>
<keyword evidence="16" id="KW-1185">Reference proteome</keyword>
<evidence type="ECO:0000256" key="13">
    <source>
        <dbReference type="PIRSR" id="PIRSR602401-1"/>
    </source>
</evidence>
<feature type="binding site" description="axial binding residue" evidence="13">
    <location>
        <position position="436"/>
    </location>
    <ligand>
        <name>heme</name>
        <dbReference type="ChEBI" id="CHEBI:30413"/>
    </ligand>
    <ligandPart>
        <name>Fe</name>
        <dbReference type="ChEBI" id="CHEBI:18248"/>
    </ligandPart>
</feature>
<keyword evidence="6" id="KW-0812">Transmembrane</keyword>
<evidence type="ECO:0000256" key="11">
    <source>
        <dbReference type="ARBA" id="ARBA00023033"/>
    </source>
</evidence>
<evidence type="ECO:0000313" key="16">
    <source>
        <dbReference type="Proteomes" id="UP000703269"/>
    </source>
</evidence>
<keyword evidence="7 13" id="KW-0479">Metal-binding</keyword>
<dbReference type="Proteomes" id="UP000703269">
    <property type="component" value="Unassembled WGS sequence"/>
</dbReference>
<dbReference type="PRINTS" id="PR00463">
    <property type="entry name" value="EP450I"/>
</dbReference>
<dbReference type="InterPro" id="IPR002401">
    <property type="entry name" value="Cyt_P450_E_grp-I"/>
</dbReference>
<comment type="caution">
    <text evidence="15">The sequence shown here is derived from an EMBL/GenBank/DDBJ whole genome shotgun (WGS) entry which is preliminary data.</text>
</comment>
<keyword evidence="9 14" id="KW-0560">Oxidoreductase</keyword>
<evidence type="ECO:0000256" key="9">
    <source>
        <dbReference type="ARBA" id="ARBA00023002"/>
    </source>
</evidence>
<dbReference type="Pfam" id="PF00067">
    <property type="entry name" value="p450"/>
    <property type="match status" value="1"/>
</dbReference>
<evidence type="ECO:0000256" key="4">
    <source>
        <dbReference type="ARBA" id="ARBA00010617"/>
    </source>
</evidence>
<dbReference type="SUPFAM" id="SSF48264">
    <property type="entry name" value="Cytochrome P450"/>
    <property type="match status" value="1"/>
</dbReference>
<accession>A0A9P3GN63</accession>
<protein>
    <submittedName>
        <fullName evidence="15">Cytochrome P450</fullName>
    </submittedName>
</protein>
<dbReference type="InterPro" id="IPR001128">
    <property type="entry name" value="Cyt_P450"/>
</dbReference>
<sequence length="512" mass="58232">MTTVPVLIALSAILLISWAIFARRRAGHRYPPGPKGLPVLRNAFDVPTQDGWRVFRDWSRRYGSDVVHAEALGSHIVVLNSLKSAKDLLEERPNIYSDKEQSVMFLELCGWWRSWVMLPYGNSWREHRKLFHQSFRPQNVSQYHPQHVLAQRRLLQLMLDHPKDFSENIRFAIGSSILKAVYAVDATPGDLHLRVVENGMETVQHVLHAGVFLVDIFPILKHVPIWFPGAGFKRRAAGYKKLVDEMFKAPYYEYKSAFKEGTAHPCFVGELLSEAEEDTPERDDIFMNVAGTGYGAGIDTTYTAMMVFVLAMVLYPETQSAAQEELDRVLGRDRLPEFADQDSLPQVVALIYEVLRWNPPLPLATPHRAMSEDHYQGYYIPARSVVLENVWAIMHDENVYPNPDTFNPHRFLTYDGKLRDDVPFPDDVFGTGRRSCPGRYFAMDSLFLLISGILATFTIEKALGGDGEPIEVRAEFEPHFFSPPKPFKAVFKPRSAEAKRLIQSCAILAHDG</sequence>
<dbReference type="InterPro" id="IPR036396">
    <property type="entry name" value="Cyt_P450_sf"/>
</dbReference>
<proteinExistence type="inferred from homology"/>
<evidence type="ECO:0000256" key="2">
    <source>
        <dbReference type="ARBA" id="ARBA00004167"/>
    </source>
</evidence>
<comment type="cofactor">
    <cofactor evidence="1 13">
        <name>heme</name>
        <dbReference type="ChEBI" id="CHEBI:30413"/>
    </cofactor>
</comment>
<evidence type="ECO:0000256" key="12">
    <source>
        <dbReference type="ARBA" id="ARBA00023136"/>
    </source>
</evidence>
<name>A0A9P3GN63_9APHY</name>
<dbReference type="PROSITE" id="PS00086">
    <property type="entry name" value="CYTOCHROME_P450"/>
    <property type="match status" value="1"/>
</dbReference>
<dbReference type="Gene3D" id="1.10.630.10">
    <property type="entry name" value="Cytochrome P450"/>
    <property type="match status" value="1"/>
</dbReference>
<keyword evidence="12" id="KW-0472">Membrane</keyword>
<gene>
    <name evidence="15" type="ORF">PsYK624_127070</name>
</gene>
<evidence type="ECO:0000313" key="15">
    <source>
        <dbReference type="EMBL" id="GJE96510.1"/>
    </source>
</evidence>
<dbReference type="GO" id="GO:0004497">
    <property type="term" value="F:monooxygenase activity"/>
    <property type="evidence" value="ECO:0007669"/>
    <property type="project" value="UniProtKB-KW"/>
</dbReference>
<evidence type="ECO:0000256" key="3">
    <source>
        <dbReference type="ARBA" id="ARBA00005179"/>
    </source>
</evidence>
<reference evidence="15 16" key="1">
    <citation type="submission" date="2021-08" db="EMBL/GenBank/DDBJ databases">
        <title>Draft Genome Sequence of Phanerochaete sordida strain YK-624.</title>
        <authorList>
            <person name="Mori T."/>
            <person name="Dohra H."/>
            <person name="Suzuki T."/>
            <person name="Kawagishi H."/>
            <person name="Hirai H."/>
        </authorList>
    </citation>
    <scope>NUCLEOTIDE SEQUENCE [LARGE SCALE GENOMIC DNA]</scope>
    <source>
        <strain evidence="15 16">YK-624</strain>
    </source>
</reference>
<keyword evidence="10 13" id="KW-0408">Iron</keyword>
<dbReference type="InterPro" id="IPR017972">
    <property type="entry name" value="Cyt_P450_CS"/>
</dbReference>
<dbReference type="InterPro" id="IPR050364">
    <property type="entry name" value="Cytochrome_P450_fung"/>
</dbReference>